<reference evidence="9" key="1">
    <citation type="submission" date="2016-07" db="EMBL/GenBank/DDBJ databases">
        <authorList>
            <person name="Florea S."/>
            <person name="Webb J.S."/>
            <person name="Jaromczyk J."/>
            <person name="Schardl C.L."/>
        </authorList>
    </citation>
    <scope>NUCLEOTIDE SEQUENCE [LARGE SCALE GENOMIC DNA]</scope>
    <source>
        <strain evidence="9">IPBSL-7</strain>
    </source>
</reference>
<dbReference type="Gene3D" id="1.20.1300.10">
    <property type="entry name" value="Fumarate reductase/succinate dehydrogenase, transmembrane subunit"/>
    <property type="match status" value="1"/>
</dbReference>
<organism evidence="8 9">
    <name type="scientific">Tessaracoccus lapidicaptus</name>
    <dbReference type="NCBI Taxonomy" id="1427523"/>
    <lineage>
        <taxon>Bacteria</taxon>
        <taxon>Bacillati</taxon>
        <taxon>Actinomycetota</taxon>
        <taxon>Actinomycetes</taxon>
        <taxon>Propionibacteriales</taxon>
        <taxon>Propionibacteriaceae</taxon>
        <taxon>Tessaracoccus</taxon>
    </lineage>
</organism>
<dbReference type="EMBL" id="MBQD01000005">
    <property type="protein sequence ID" value="OCL36894.1"/>
    <property type="molecule type" value="Genomic_DNA"/>
</dbReference>
<name>A0A1C0AR48_9ACTN</name>
<evidence type="ECO:0000256" key="1">
    <source>
        <dbReference type="ARBA" id="ARBA00004370"/>
    </source>
</evidence>
<dbReference type="CDD" id="cd03498">
    <property type="entry name" value="SQR_TypeB_2_TM"/>
    <property type="match status" value="1"/>
</dbReference>
<sequence length="216" mass="23853">MAVTGLIMIAFLLMHMYGNLKMFLGPEAFDHYAHWLKGTTEDGGILYPILPAGWFIWIFRFALVLSVILHIWAAASLSAGTLKNRGDKYVTSRKKAQTYSSRTMRWGGIIIAAFLIFHLIQFTIVPGSVSGGDADEPHTLVLAAFSLWWMVLLYAVCMVLICMHIRHGFWSAFVTLGGNTSGRSARILNVLAIIVAVVLFVGFMIMPLAVLFGVGI</sequence>
<comment type="caution">
    <text evidence="8">The sequence shown here is derived from an EMBL/GenBank/DDBJ whole genome shotgun (WGS) entry which is preliminary data.</text>
</comment>
<dbReference type="RefSeq" id="WP_068750103.1">
    <property type="nucleotide sequence ID" value="NZ_JBDXXE010000016.1"/>
</dbReference>
<dbReference type="AlphaFoldDB" id="A0A1C0AR48"/>
<dbReference type="InterPro" id="IPR011138">
    <property type="entry name" value="Cytochrome_b-558"/>
</dbReference>
<evidence type="ECO:0000256" key="2">
    <source>
        <dbReference type="ARBA" id="ARBA00022617"/>
    </source>
</evidence>
<evidence type="ECO:0000256" key="6">
    <source>
        <dbReference type="ARBA" id="ARBA00023004"/>
    </source>
</evidence>
<dbReference type="SUPFAM" id="SSF81343">
    <property type="entry name" value="Fumarate reductase respiratory complex transmembrane subunits"/>
    <property type="match status" value="1"/>
</dbReference>
<keyword evidence="7" id="KW-0472">Membrane</keyword>
<dbReference type="GO" id="GO:0016020">
    <property type="term" value="C:membrane"/>
    <property type="evidence" value="ECO:0007669"/>
    <property type="project" value="InterPro"/>
</dbReference>
<proteinExistence type="predicted"/>
<keyword evidence="3" id="KW-0812">Transmembrane</keyword>
<accession>A0A1C0AR48</accession>
<gene>
    <name evidence="8" type="ORF">BCR15_13095</name>
</gene>
<evidence type="ECO:0000256" key="3">
    <source>
        <dbReference type="ARBA" id="ARBA00022692"/>
    </source>
</evidence>
<dbReference type="Pfam" id="PF01127">
    <property type="entry name" value="Sdh_cyt"/>
    <property type="match status" value="1"/>
</dbReference>
<dbReference type="InterPro" id="IPR034804">
    <property type="entry name" value="SQR/QFR_C/D"/>
</dbReference>
<dbReference type="InterPro" id="IPR000701">
    <property type="entry name" value="SuccDH_FuR_B_TM-su"/>
</dbReference>
<evidence type="ECO:0000313" key="8">
    <source>
        <dbReference type="EMBL" id="OCL36894.1"/>
    </source>
</evidence>
<protein>
    <submittedName>
        <fullName evidence="8">Succinate dehydrogenase</fullName>
    </submittedName>
</protein>
<keyword evidence="9" id="KW-1185">Reference proteome</keyword>
<keyword evidence="4" id="KW-0479">Metal-binding</keyword>
<keyword evidence="2" id="KW-0349">Heme</keyword>
<dbReference type="Proteomes" id="UP000093501">
    <property type="component" value="Unassembled WGS sequence"/>
</dbReference>
<evidence type="ECO:0000313" key="9">
    <source>
        <dbReference type="Proteomes" id="UP000093501"/>
    </source>
</evidence>
<keyword evidence="6" id="KW-0408">Iron</keyword>
<comment type="subcellular location">
    <subcellularLocation>
        <location evidence="1">Membrane</location>
    </subcellularLocation>
</comment>
<keyword evidence="5" id="KW-1133">Transmembrane helix</keyword>
<dbReference type="NCBIfam" id="TIGR02046">
    <property type="entry name" value="sdhC_b558_fam"/>
    <property type="match status" value="1"/>
</dbReference>
<evidence type="ECO:0000256" key="5">
    <source>
        <dbReference type="ARBA" id="ARBA00022989"/>
    </source>
</evidence>
<evidence type="ECO:0000256" key="7">
    <source>
        <dbReference type="ARBA" id="ARBA00023136"/>
    </source>
</evidence>
<evidence type="ECO:0000256" key="4">
    <source>
        <dbReference type="ARBA" id="ARBA00022723"/>
    </source>
</evidence>